<dbReference type="Gene3D" id="1.10.274.30">
    <property type="entry name" value="MRG domain"/>
    <property type="match status" value="1"/>
</dbReference>
<dbReference type="InterPro" id="IPR000953">
    <property type="entry name" value="Chromo/chromo_shadow_dom"/>
</dbReference>
<organism evidence="15 16">
    <name type="scientific">Acaromyces ingoldii</name>
    <dbReference type="NCBI Taxonomy" id="215250"/>
    <lineage>
        <taxon>Eukaryota</taxon>
        <taxon>Fungi</taxon>
        <taxon>Dikarya</taxon>
        <taxon>Basidiomycota</taxon>
        <taxon>Ustilaginomycotina</taxon>
        <taxon>Exobasidiomycetes</taxon>
        <taxon>Exobasidiales</taxon>
        <taxon>Cryptobasidiaceae</taxon>
        <taxon>Acaromyces</taxon>
    </lineage>
</organism>
<keyword evidence="10" id="KW-0539">Nucleus</keyword>
<dbReference type="PANTHER" id="PTHR10880">
    <property type="entry name" value="MORTALITY FACTOR 4-LIKE PROTEIN"/>
    <property type="match status" value="1"/>
</dbReference>
<evidence type="ECO:0000259" key="14">
    <source>
        <dbReference type="SMART" id="SM00298"/>
    </source>
</evidence>
<dbReference type="SMART" id="SM00298">
    <property type="entry name" value="CHROMO"/>
    <property type="match status" value="1"/>
</dbReference>
<feature type="region of interest" description="Disordered" evidence="13">
    <location>
        <begin position="73"/>
        <end position="117"/>
    </location>
</feature>
<keyword evidence="6" id="KW-0156">Chromatin regulator</keyword>
<dbReference type="InParanoid" id="A0A316YQV8"/>
<evidence type="ECO:0000256" key="8">
    <source>
        <dbReference type="ARBA" id="ARBA00023163"/>
    </source>
</evidence>
<name>A0A316YQV8_9BASI</name>
<dbReference type="PANTHER" id="PTHR10880:SF15">
    <property type="entry name" value="MSL COMPLEX SUBUNIT 3"/>
    <property type="match status" value="1"/>
</dbReference>
<evidence type="ECO:0000256" key="2">
    <source>
        <dbReference type="ARBA" id="ARBA00009093"/>
    </source>
</evidence>
<keyword evidence="9" id="KW-0234">DNA repair</keyword>
<dbReference type="SUPFAM" id="SSF54160">
    <property type="entry name" value="Chromo domain-like"/>
    <property type="match status" value="1"/>
</dbReference>
<evidence type="ECO:0000256" key="10">
    <source>
        <dbReference type="ARBA" id="ARBA00023242"/>
    </source>
</evidence>
<dbReference type="GO" id="GO:0035267">
    <property type="term" value="C:NuA4 histone acetyltransferase complex"/>
    <property type="evidence" value="ECO:0007669"/>
    <property type="project" value="TreeGrafter"/>
</dbReference>
<dbReference type="Pfam" id="PF22732">
    <property type="entry name" value="MSL3_chromo-like"/>
    <property type="match status" value="1"/>
</dbReference>
<dbReference type="GeneID" id="37040716"/>
<dbReference type="RefSeq" id="XP_025377353.1">
    <property type="nucleotide sequence ID" value="XM_025518800.1"/>
</dbReference>
<dbReference type="GO" id="GO:0006281">
    <property type="term" value="P:DNA repair"/>
    <property type="evidence" value="ECO:0007669"/>
    <property type="project" value="UniProtKB-KW"/>
</dbReference>
<dbReference type="OrthoDB" id="124855at2759"/>
<keyword evidence="16" id="KW-1185">Reference proteome</keyword>
<gene>
    <name evidence="15" type="ORF">FA10DRAFT_229652</name>
</gene>
<evidence type="ECO:0000256" key="6">
    <source>
        <dbReference type="ARBA" id="ARBA00022853"/>
    </source>
</evidence>
<dbReference type="PIRSF" id="PIRSF038133">
    <property type="entry name" value="HAT_Nua4_EAF3/MRG15"/>
    <property type="match status" value="1"/>
</dbReference>
<dbReference type="FunFam" id="1.10.274.30:FF:000004">
    <property type="entry name" value="Putative Chromatin modification-related protein eaf3"/>
    <property type="match status" value="1"/>
</dbReference>
<dbReference type="InterPro" id="IPR016197">
    <property type="entry name" value="Chromo-like_dom_sf"/>
</dbReference>
<dbReference type="PROSITE" id="PS51640">
    <property type="entry name" value="MRG"/>
    <property type="match status" value="1"/>
</dbReference>
<comment type="similarity">
    <text evidence="2">Belongs to the MRG family.</text>
</comment>
<dbReference type="GO" id="GO:0006338">
    <property type="term" value="P:chromatin remodeling"/>
    <property type="evidence" value="ECO:0007669"/>
    <property type="project" value="UniProtKB-ARBA"/>
</dbReference>
<dbReference type="EMBL" id="KZ819636">
    <property type="protein sequence ID" value="PWN90155.1"/>
    <property type="molecule type" value="Genomic_DNA"/>
</dbReference>
<evidence type="ECO:0000256" key="5">
    <source>
        <dbReference type="ARBA" id="ARBA00022763"/>
    </source>
</evidence>
<dbReference type="Proteomes" id="UP000245768">
    <property type="component" value="Unassembled WGS sequence"/>
</dbReference>
<evidence type="ECO:0000313" key="15">
    <source>
        <dbReference type="EMBL" id="PWN90155.1"/>
    </source>
</evidence>
<evidence type="ECO:0000256" key="13">
    <source>
        <dbReference type="SAM" id="MobiDB-lite"/>
    </source>
</evidence>
<feature type="compositionally biased region" description="Basic and acidic residues" evidence="13">
    <location>
        <begin position="81"/>
        <end position="117"/>
    </location>
</feature>
<protein>
    <recommendedName>
        <fullName evidence="4">Chromatin modification-related protein EAF3</fullName>
    </recommendedName>
    <alternativeName>
        <fullName evidence="12">Chromatin modification-related protein eaf3</fullName>
    </alternativeName>
</protein>
<evidence type="ECO:0000256" key="11">
    <source>
        <dbReference type="ARBA" id="ARBA00057322"/>
    </source>
</evidence>
<evidence type="ECO:0000256" key="12">
    <source>
        <dbReference type="ARBA" id="ARBA00072864"/>
    </source>
</evidence>
<comment type="subcellular location">
    <subcellularLocation>
        <location evidence="1">Nucleus</location>
    </subcellularLocation>
</comment>
<dbReference type="STRING" id="215250.A0A316YQV8"/>
<evidence type="ECO:0000256" key="3">
    <source>
        <dbReference type="ARBA" id="ARBA00011353"/>
    </source>
</evidence>
<accession>A0A316YQV8</accession>
<dbReference type="AlphaFoldDB" id="A0A316YQV8"/>
<evidence type="ECO:0000256" key="7">
    <source>
        <dbReference type="ARBA" id="ARBA00023015"/>
    </source>
</evidence>
<dbReference type="Pfam" id="PF05712">
    <property type="entry name" value="MRG"/>
    <property type="match status" value="1"/>
</dbReference>
<evidence type="ECO:0000256" key="9">
    <source>
        <dbReference type="ARBA" id="ARBA00023204"/>
    </source>
</evidence>
<dbReference type="InterPro" id="IPR038217">
    <property type="entry name" value="MRG_C_sf"/>
</dbReference>
<dbReference type="Gene3D" id="2.30.30.140">
    <property type="match status" value="1"/>
</dbReference>
<proteinExistence type="inferred from homology"/>
<sequence length="312" mass="36014">MLFSAEEKVLCFHQALIYEARVLKAEKWTGDDNIRGVEGPHYLVHYMGWKGKWDEWVPESRMMKLNPENIEKQQALAASHKAAEQAKKAEKSDVSETAEEGRGRKSKDARGTKRGRDAIEQEDEYIKRPEIKINIPDTLKIKLVDDWENVTRKDQLVPLPRKPNVHDILAAYRQHYMTVKREGKAGRPPAVLDEILDGLALYFNKSLGNNLLYRFERAQYTQMRKEMTSSPKSNASDEQELDAAKVYGAEHLLRLFVNLPSIVAHTTMDLEALTLLREHLTEFLNFLIKERKKFFVAEYEDASPAYHRLSSS</sequence>
<evidence type="ECO:0000256" key="4">
    <source>
        <dbReference type="ARBA" id="ARBA00018505"/>
    </source>
</evidence>
<evidence type="ECO:0000313" key="16">
    <source>
        <dbReference type="Proteomes" id="UP000245768"/>
    </source>
</evidence>
<keyword evidence="5" id="KW-0227">DNA damage</keyword>
<evidence type="ECO:0000256" key="1">
    <source>
        <dbReference type="ARBA" id="ARBA00004123"/>
    </source>
</evidence>
<comment type="function">
    <text evidence="11">Involved in deacetylation of histones, chromatin assembly and chromosome segregation. May act as a transcriptional oscillator, directing histone deacetylases to specific chromosomal domains. Component of the NuA4 histone acetyltransferase complex which is involved in transcriptional activation of selected genes principally by acetylation of nucleosomal histone H4 and H2A. The NuA4 complex is also involved in DNA repair.</text>
</comment>
<dbReference type="InterPro" id="IPR008676">
    <property type="entry name" value="MRG"/>
</dbReference>
<keyword evidence="7" id="KW-0805">Transcription regulation</keyword>
<feature type="domain" description="Chromo" evidence="14">
    <location>
        <begin position="17"/>
        <end position="78"/>
    </location>
</feature>
<dbReference type="InterPro" id="IPR053820">
    <property type="entry name" value="MSL3_chromo-like"/>
</dbReference>
<dbReference type="FunCoup" id="A0A316YQV8">
    <property type="interactions" value="361"/>
</dbReference>
<reference evidence="15 16" key="1">
    <citation type="journal article" date="2018" name="Mol. Biol. Evol.">
        <title>Broad Genomic Sampling Reveals a Smut Pathogenic Ancestry of the Fungal Clade Ustilaginomycotina.</title>
        <authorList>
            <person name="Kijpornyongpan T."/>
            <person name="Mondo S.J."/>
            <person name="Barry K."/>
            <person name="Sandor L."/>
            <person name="Lee J."/>
            <person name="Lipzen A."/>
            <person name="Pangilinan J."/>
            <person name="LaButti K."/>
            <person name="Hainaut M."/>
            <person name="Henrissat B."/>
            <person name="Grigoriev I.V."/>
            <person name="Spatafora J.W."/>
            <person name="Aime M.C."/>
        </authorList>
    </citation>
    <scope>NUCLEOTIDE SEQUENCE [LARGE SCALE GENOMIC DNA]</scope>
    <source>
        <strain evidence="15 16">MCA 4198</strain>
    </source>
</reference>
<dbReference type="InterPro" id="IPR026541">
    <property type="entry name" value="MRG_dom"/>
</dbReference>
<dbReference type="GO" id="GO:0032221">
    <property type="term" value="C:Rpd3S complex"/>
    <property type="evidence" value="ECO:0007669"/>
    <property type="project" value="TreeGrafter"/>
</dbReference>
<keyword evidence="8" id="KW-0804">Transcription</keyword>
<dbReference type="GO" id="GO:0006355">
    <property type="term" value="P:regulation of DNA-templated transcription"/>
    <property type="evidence" value="ECO:0007669"/>
    <property type="project" value="InterPro"/>
</dbReference>
<comment type="subunit">
    <text evidence="3">Component of the NuA4 histone acetyltransferase complex.</text>
</comment>